<protein>
    <recommendedName>
        <fullName evidence="3">Triacylglycerol lipase</fullName>
    </recommendedName>
</protein>
<organism evidence="1 2">
    <name type="scientific">Mesorhabditis spiculigera</name>
    <dbReference type="NCBI Taxonomy" id="96644"/>
    <lineage>
        <taxon>Eukaryota</taxon>
        <taxon>Metazoa</taxon>
        <taxon>Ecdysozoa</taxon>
        <taxon>Nematoda</taxon>
        <taxon>Chromadorea</taxon>
        <taxon>Rhabditida</taxon>
        <taxon>Rhabditina</taxon>
        <taxon>Rhabditomorpha</taxon>
        <taxon>Rhabditoidea</taxon>
        <taxon>Rhabditidae</taxon>
        <taxon>Mesorhabditinae</taxon>
        <taxon>Mesorhabditis</taxon>
    </lineage>
</organism>
<dbReference type="InterPro" id="IPR002918">
    <property type="entry name" value="Lipase_EstA/Esterase_EstB"/>
</dbReference>
<evidence type="ECO:0000313" key="1">
    <source>
        <dbReference type="EMBL" id="CAJ0564287.1"/>
    </source>
</evidence>
<gene>
    <name evidence="1" type="ORF">MSPICULIGERA_LOCUS2970</name>
</gene>
<proteinExistence type="predicted"/>
<accession>A0AA36C9W4</accession>
<dbReference type="PANTHER" id="PTHR32015">
    <property type="entry name" value="FASTING INDUCED LIPASE"/>
    <property type="match status" value="1"/>
</dbReference>
<feature type="non-terminal residue" evidence="1">
    <location>
        <position position="1"/>
    </location>
</feature>
<sequence length="160" mass="18733">MECSYVVQIRRFIESVSEFTDSKVDIVAYSMGAPLIDGLYCNSSFIRDINSRHGYEAAEVLAIYNPQDEWIGDSSPCGVPPYTLAGAEMHLFSRSFHVDVLWKSAKEQLALIRRKYEVDNLLEDMQTEAEEARTPPSPNHSTWWDYNIRRDLLHWYNWWY</sequence>
<evidence type="ECO:0000313" key="2">
    <source>
        <dbReference type="Proteomes" id="UP001177023"/>
    </source>
</evidence>
<name>A0AA36C9W4_9BILA</name>
<evidence type="ECO:0008006" key="3">
    <source>
        <dbReference type="Google" id="ProtNLM"/>
    </source>
</evidence>
<dbReference type="InterPro" id="IPR029058">
    <property type="entry name" value="AB_hydrolase_fold"/>
</dbReference>
<keyword evidence="2" id="KW-1185">Reference proteome</keyword>
<reference evidence="1" key="1">
    <citation type="submission" date="2023-06" db="EMBL/GenBank/DDBJ databases">
        <authorList>
            <person name="Delattre M."/>
        </authorList>
    </citation>
    <scope>NUCLEOTIDE SEQUENCE</scope>
    <source>
        <strain evidence="1">AF72</strain>
    </source>
</reference>
<dbReference type="GO" id="GO:0016298">
    <property type="term" value="F:lipase activity"/>
    <property type="evidence" value="ECO:0007669"/>
    <property type="project" value="TreeGrafter"/>
</dbReference>
<dbReference type="PANTHER" id="PTHR32015:SF3">
    <property type="entry name" value="TRIACYLGLYCEROL LIPASE"/>
    <property type="match status" value="1"/>
</dbReference>
<dbReference type="Gene3D" id="3.40.50.1820">
    <property type="entry name" value="alpha/beta hydrolase"/>
    <property type="match status" value="1"/>
</dbReference>
<comment type="caution">
    <text evidence="1">The sequence shown here is derived from an EMBL/GenBank/DDBJ whole genome shotgun (WGS) entry which is preliminary data.</text>
</comment>
<dbReference type="EMBL" id="CATQJA010000854">
    <property type="protein sequence ID" value="CAJ0564287.1"/>
    <property type="molecule type" value="Genomic_DNA"/>
</dbReference>
<dbReference type="AlphaFoldDB" id="A0AA36C9W4"/>
<dbReference type="Pfam" id="PF01674">
    <property type="entry name" value="Lipase_2"/>
    <property type="match status" value="2"/>
</dbReference>
<dbReference type="GO" id="GO:0016042">
    <property type="term" value="P:lipid catabolic process"/>
    <property type="evidence" value="ECO:0007669"/>
    <property type="project" value="InterPro"/>
</dbReference>
<dbReference type="Proteomes" id="UP001177023">
    <property type="component" value="Unassembled WGS sequence"/>
</dbReference>